<feature type="coiled-coil region" evidence="1">
    <location>
        <begin position="117"/>
        <end position="158"/>
    </location>
</feature>
<evidence type="ECO:0000256" key="1">
    <source>
        <dbReference type="SAM" id="Coils"/>
    </source>
</evidence>
<keyword evidence="2" id="KW-0472">Membrane</keyword>
<gene>
    <name evidence="3" type="ORF">DS831_05980</name>
</gene>
<reference evidence="3 4" key="1">
    <citation type="submission" date="2018-07" db="EMBL/GenBank/DDBJ databases">
        <title>Genome sequences of six Lactobacillus spp. isolated from bumble bee guts.</title>
        <authorList>
            <person name="Motta E.V.S."/>
            <person name="Moran N.A."/>
        </authorList>
    </citation>
    <scope>NUCLEOTIDE SEQUENCE [LARGE SCALE GENOMIC DNA]</scope>
    <source>
        <strain evidence="3 4">BI-1.1</strain>
    </source>
</reference>
<feature type="transmembrane region" description="Helical" evidence="2">
    <location>
        <begin position="259"/>
        <end position="279"/>
    </location>
</feature>
<accession>A0A417ZEI8</accession>
<feature type="transmembrane region" description="Helical" evidence="2">
    <location>
        <begin position="180"/>
        <end position="200"/>
    </location>
</feature>
<comment type="caution">
    <text evidence="3">The sequence shown here is derived from an EMBL/GenBank/DDBJ whole genome shotgun (WGS) entry which is preliminary data.</text>
</comment>
<evidence type="ECO:0000256" key="2">
    <source>
        <dbReference type="SAM" id="Phobius"/>
    </source>
</evidence>
<dbReference type="RefSeq" id="WP_118901369.1">
    <property type="nucleotide sequence ID" value="NZ_QOCR01000004.1"/>
</dbReference>
<evidence type="ECO:0000313" key="4">
    <source>
        <dbReference type="Proteomes" id="UP000284109"/>
    </source>
</evidence>
<keyword evidence="2" id="KW-0812">Transmembrane</keyword>
<feature type="transmembrane region" description="Helical" evidence="2">
    <location>
        <begin position="220"/>
        <end position="239"/>
    </location>
</feature>
<name>A0A417ZEI8_9LACO</name>
<sequence>MEEIKTTEFIVTTNKLFNMLVTGDPLSKGNMNIIKNLLKKIKNSPDTDIGIYNYVFLCTDNYKIQEEIIKSCNLIIKSDLYSLSEKLIIANYTDKAFCLLIQKRYIDVHDDRDNSTIATQHREIKNLRETIISLDKKSEELKNNIDSAFEDNNRLKVETKNLKSSITTFQNNMKEIRNNIYTDFIAILGIFTAITFATFGGLQLFHNMFTNIGKLPTSSIIGKILCLSAIFGIMIYGIIETLFRWISEIKNSEIHKSNIWLLFILFIILILGLLILGLLHF</sequence>
<keyword evidence="1" id="KW-0175">Coiled coil</keyword>
<keyword evidence="4" id="KW-1185">Reference proteome</keyword>
<protein>
    <submittedName>
        <fullName evidence="3">Uncharacterized protein</fullName>
    </submittedName>
</protein>
<dbReference type="Proteomes" id="UP000284109">
    <property type="component" value="Unassembled WGS sequence"/>
</dbReference>
<dbReference type="OrthoDB" id="2330169at2"/>
<dbReference type="AlphaFoldDB" id="A0A417ZEI8"/>
<organism evidence="3 4">
    <name type="scientific">Bombilactobacillus bombi</name>
    <dbReference type="NCBI Taxonomy" id="1303590"/>
    <lineage>
        <taxon>Bacteria</taxon>
        <taxon>Bacillati</taxon>
        <taxon>Bacillota</taxon>
        <taxon>Bacilli</taxon>
        <taxon>Lactobacillales</taxon>
        <taxon>Lactobacillaceae</taxon>
        <taxon>Bombilactobacillus</taxon>
    </lineage>
</organism>
<proteinExistence type="predicted"/>
<dbReference type="EMBL" id="QOCR01000004">
    <property type="protein sequence ID" value="RHW49710.1"/>
    <property type="molecule type" value="Genomic_DNA"/>
</dbReference>
<keyword evidence="2" id="KW-1133">Transmembrane helix</keyword>
<evidence type="ECO:0000313" key="3">
    <source>
        <dbReference type="EMBL" id="RHW49710.1"/>
    </source>
</evidence>